<keyword evidence="2" id="KW-0732">Signal</keyword>
<dbReference type="SMART" id="SM00235">
    <property type="entry name" value="ZnMc"/>
    <property type="match status" value="1"/>
</dbReference>
<feature type="chain" id="PRO_5027163348" description="Metalloendopeptidase" evidence="2">
    <location>
        <begin position="18"/>
        <end position="280"/>
    </location>
</feature>
<name>A0A6J3EEZ4_AYTFU</name>
<dbReference type="PROSITE" id="PS51864">
    <property type="entry name" value="ASTACIN"/>
    <property type="match status" value="1"/>
</dbReference>
<dbReference type="KEGG" id="aful:116499306"/>
<feature type="binding site" evidence="1">
    <location>
        <position position="145"/>
    </location>
    <ligand>
        <name>Zn(2+)</name>
        <dbReference type="ChEBI" id="CHEBI:29105"/>
        <note>catalytic</note>
    </ligand>
</feature>
<evidence type="ECO:0000313" key="6">
    <source>
        <dbReference type="RefSeq" id="XP_032059878.1"/>
    </source>
</evidence>
<dbReference type="InterPro" id="IPR024079">
    <property type="entry name" value="MetalloPept_cat_dom_sf"/>
</dbReference>
<dbReference type="InterPro" id="IPR006026">
    <property type="entry name" value="Peptidase_Metallo"/>
</dbReference>
<feature type="region of interest" description="Disordered" evidence="3">
    <location>
        <begin position="242"/>
        <end position="280"/>
    </location>
</feature>
<dbReference type="Gene3D" id="3.40.390.10">
    <property type="entry name" value="Collagenase (Catalytic Domain)"/>
    <property type="match status" value="1"/>
</dbReference>
<keyword evidence="1 2" id="KW-0645">Protease</keyword>
<feature type="domain" description="Peptidase M12A" evidence="4">
    <location>
        <begin position="39"/>
        <end position="235"/>
    </location>
</feature>
<evidence type="ECO:0000313" key="5">
    <source>
        <dbReference type="Proteomes" id="UP000504639"/>
    </source>
</evidence>
<evidence type="ECO:0000259" key="4">
    <source>
        <dbReference type="PROSITE" id="PS51864"/>
    </source>
</evidence>
<comment type="cofactor">
    <cofactor evidence="1 2">
        <name>Zn(2+)</name>
        <dbReference type="ChEBI" id="CHEBI:29105"/>
    </cofactor>
    <text evidence="1 2">Binds 1 zinc ion per subunit.</text>
</comment>
<dbReference type="AlphaFoldDB" id="A0A6J3EEZ4"/>
<feature type="binding site" evidence="1">
    <location>
        <position position="135"/>
    </location>
    <ligand>
        <name>Zn(2+)</name>
        <dbReference type="ChEBI" id="CHEBI:29105"/>
        <note>catalytic</note>
    </ligand>
</feature>
<dbReference type="GO" id="GO:0004222">
    <property type="term" value="F:metalloendopeptidase activity"/>
    <property type="evidence" value="ECO:0007669"/>
    <property type="project" value="UniProtKB-UniRule"/>
</dbReference>
<reference evidence="6" key="1">
    <citation type="submission" date="2025-08" db="UniProtKB">
        <authorList>
            <consortium name="RefSeq"/>
        </authorList>
    </citation>
    <scope>IDENTIFICATION</scope>
    <source>
        <tissue evidence="6">Lung</tissue>
    </source>
</reference>
<comment type="caution">
    <text evidence="1">Lacks conserved residue(s) required for the propagation of feature annotation.</text>
</comment>
<dbReference type="GeneID" id="116499306"/>
<dbReference type="PANTHER" id="PTHR10127:SF855">
    <property type="entry name" value="ASTACIN-LIKE METALLOENDOPEPTIDASE"/>
    <property type="match status" value="1"/>
</dbReference>
<evidence type="ECO:0000256" key="1">
    <source>
        <dbReference type="PROSITE-ProRule" id="PRU01211"/>
    </source>
</evidence>
<evidence type="ECO:0000256" key="2">
    <source>
        <dbReference type="RuleBase" id="RU361183"/>
    </source>
</evidence>
<dbReference type="InParanoid" id="A0A6J3EEZ4"/>
<organism evidence="5 6">
    <name type="scientific">Aythya fuligula</name>
    <name type="common">Tufted duck</name>
    <name type="synonym">Anas fuligula</name>
    <dbReference type="NCBI Taxonomy" id="219594"/>
    <lineage>
        <taxon>Eukaryota</taxon>
        <taxon>Metazoa</taxon>
        <taxon>Chordata</taxon>
        <taxon>Craniata</taxon>
        <taxon>Vertebrata</taxon>
        <taxon>Euteleostomi</taxon>
        <taxon>Archelosauria</taxon>
        <taxon>Archosauria</taxon>
        <taxon>Dinosauria</taxon>
        <taxon>Saurischia</taxon>
        <taxon>Theropoda</taxon>
        <taxon>Coelurosauria</taxon>
        <taxon>Aves</taxon>
        <taxon>Neognathae</taxon>
        <taxon>Galloanserae</taxon>
        <taxon>Anseriformes</taxon>
        <taxon>Anatidae</taxon>
        <taxon>Aythyinae</taxon>
        <taxon>Aythya</taxon>
    </lineage>
</organism>
<keyword evidence="1 2" id="KW-0378">Hydrolase</keyword>
<dbReference type="GO" id="GO:0008270">
    <property type="term" value="F:zinc ion binding"/>
    <property type="evidence" value="ECO:0007669"/>
    <property type="project" value="UniProtKB-UniRule"/>
</dbReference>
<dbReference type="PRINTS" id="PR00480">
    <property type="entry name" value="ASTACIN"/>
</dbReference>
<dbReference type="GO" id="GO:0006508">
    <property type="term" value="P:proteolysis"/>
    <property type="evidence" value="ECO:0007669"/>
    <property type="project" value="UniProtKB-KW"/>
</dbReference>
<dbReference type="CTD" id="431705"/>
<protein>
    <recommendedName>
        <fullName evidence="2">Metalloendopeptidase</fullName>
        <ecNumber evidence="2">3.4.24.-</ecNumber>
    </recommendedName>
</protein>
<keyword evidence="1 2" id="KW-0482">Metalloprotease</keyword>
<accession>A0A6J3EEZ4</accession>
<dbReference type="EC" id="3.4.24.-" evidence="2"/>
<feature type="active site" evidence="1">
    <location>
        <position position="136"/>
    </location>
</feature>
<keyword evidence="5" id="KW-1185">Reference proteome</keyword>
<gene>
    <name evidence="6" type="primary">ASTL</name>
</gene>
<feature type="signal peptide" evidence="2">
    <location>
        <begin position="1"/>
        <end position="17"/>
    </location>
</feature>
<sequence>MAGLWVGLGALLGLLAALAPLQAPGTLLEGDIVRAAPSRAFGATNPKWPKRRGLVWIPYVLSGRFDPSSTRVLEEALGDLARLTCIRFVPRSHQRDFVAIAPMGGCFSSVGRVGGPQLLSLAPPCLQGGKGVALHELLHAVGFGHEHSRPDRDAFISIAWSHVLPGFEGNFVKSRSANTLVGYDYSSVLHYGRYAFSRGAEPTITPLRDPRAVLGQRRGLSASDVARVNRLYGCAQGPLTAGTPLSVGTRTEATPEGTEPTAGGTAPARCAGTDATATSP</sequence>
<dbReference type="Proteomes" id="UP000504639">
    <property type="component" value="Chromosome 27"/>
</dbReference>
<dbReference type="InterPro" id="IPR001506">
    <property type="entry name" value="Peptidase_M12A"/>
</dbReference>
<dbReference type="SUPFAM" id="SSF55486">
    <property type="entry name" value="Metalloproteases ('zincins'), catalytic domain"/>
    <property type="match status" value="1"/>
</dbReference>
<keyword evidence="1 2" id="KW-0479">Metal-binding</keyword>
<keyword evidence="1 2" id="KW-0862">Zinc</keyword>
<dbReference type="Pfam" id="PF01400">
    <property type="entry name" value="Astacin"/>
    <property type="match status" value="1"/>
</dbReference>
<feature type="binding site" evidence="1">
    <location>
        <position position="139"/>
    </location>
    <ligand>
        <name>Zn(2+)</name>
        <dbReference type="ChEBI" id="CHEBI:29105"/>
        <note>catalytic</note>
    </ligand>
</feature>
<feature type="compositionally biased region" description="Low complexity" evidence="3">
    <location>
        <begin position="248"/>
        <end position="269"/>
    </location>
</feature>
<dbReference type="RefSeq" id="XP_032059878.1">
    <property type="nucleotide sequence ID" value="XM_032203987.1"/>
</dbReference>
<dbReference type="PANTHER" id="PTHR10127">
    <property type="entry name" value="DISCOIDIN, CUB, EGF, LAMININ , AND ZINC METALLOPROTEASE DOMAIN CONTAINING"/>
    <property type="match status" value="1"/>
</dbReference>
<evidence type="ECO:0000256" key="3">
    <source>
        <dbReference type="SAM" id="MobiDB-lite"/>
    </source>
</evidence>
<proteinExistence type="predicted"/>